<evidence type="ECO:0000256" key="1">
    <source>
        <dbReference type="ARBA" id="ARBA00022737"/>
    </source>
</evidence>
<feature type="transmembrane region" description="Helical" evidence="4">
    <location>
        <begin position="356"/>
        <end position="382"/>
    </location>
</feature>
<dbReference type="Proteomes" id="UP000800094">
    <property type="component" value="Unassembled WGS sequence"/>
</dbReference>
<evidence type="ECO:0000256" key="3">
    <source>
        <dbReference type="PROSITE-ProRule" id="PRU00023"/>
    </source>
</evidence>
<dbReference type="AlphaFoldDB" id="A0A6A6IFY4"/>
<dbReference type="InterPro" id="IPR002110">
    <property type="entry name" value="Ankyrin_rpt"/>
</dbReference>
<dbReference type="Pfam" id="PF00023">
    <property type="entry name" value="Ank"/>
    <property type="match status" value="1"/>
</dbReference>
<dbReference type="PANTHER" id="PTHR24198:SF165">
    <property type="entry name" value="ANKYRIN REPEAT-CONTAINING PROTEIN-RELATED"/>
    <property type="match status" value="1"/>
</dbReference>
<feature type="transmembrane region" description="Helical" evidence="4">
    <location>
        <begin position="318"/>
        <end position="335"/>
    </location>
</feature>
<evidence type="ECO:0000313" key="6">
    <source>
        <dbReference type="Proteomes" id="UP000800094"/>
    </source>
</evidence>
<dbReference type="Pfam" id="PF12796">
    <property type="entry name" value="Ank_2"/>
    <property type="match status" value="1"/>
</dbReference>
<feature type="repeat" description="ANK" evidence="3">
    <location>
        <begin position="40"/>
        <end position="72"/>
    </location>
</feature>
<proteinExistence type="predicted"/>
<keyword evidence="1" id="KW-0677">Repeat</keyword>
<dbReference type="RefSeq" id="XP_033683972.1">
    <property type="nucleotide sequence ID" value="XM_033825841.1"/>
</dbReference>
<dbReference type="OrthoDB" id="4772757at2759"/>
<dbReference type="PROSITE" id="PS50088">
    <property type="entry name" value="ANK_REPEAT"/>
    <property type="match status" value="2"/>
</dbReference>
<dbReference type="SMART" id="SM00248">
    <property type="entry name" value="ANK"/>
    <property type="match status" value="3"/>
</dbReference>
<feature type="transmembrane region" description="Helical" evidence="4">
    <location>
        <begin position="388"/>
        <end position="408"/>
    </location>
</feature>
<dbReference type="Gene3D" id="1.25.40.20">
    <property type="entry name" value="Ankyrin repeat-containing domain"/>
    <property type="match status" value="1"/>
</dbReference>
<accession>A0A6A6IFY4</accession>
<evidence type="ECO:0000256" key="2">
    <source>
        <dbReference type="ARBA" id="ARBA00023043"/>
    </source>
</evidence>
<gene>
    <name evidence="5" type="ORF">BU26DRAFT_484106</name>
</gene>
<dbReference type="EMBL" id="ML987195">
    <property type="protein sequence ID" value="KAF2248968.1"/>
    <property type="molecule type" value="Genomic_DNA"/>
</dbReference>
<keyword evidence="6" id="KW-1185">Reference proteome</keyword>
<reference evidence="5" key="1">
    <citation type="journal article" date="2020" name="Stud. Mycol.">
        <title>101 Dothideomycetes genomes: a test case for predicting lifestyles and emergence of pathogens.</title>
        <authorList>
            <person name="Haridas S."/>
            <person name="Albert R."/>
            <person name="Binder M."/>
            <person name="Bloem J."/>
            <person name="Labutti K."/>
            <person name="Salamov A."/>
            <person name="Andreopoulos B."/>
            <person name="Baker S."/>
            <person name="Barry K."/>
            <person name="Bills G."/>
            <person name="Bluhm B."/>
            <person name="Cannon C."/>
            <person name="Castanera R."/>
            <person name="Culley D."/>
            <person name="Daum C."/>
            <person name="Ezra D."/>
            <person name="Gonzalez J."/>
            <person name="Henrissat B."/>
            <person name="Kuo A."/>
            <person name="Liang C."/>
            <person name="Lipzen A."/>
            <person name="Lutzoni F."/>
            <person name="Magnuson J."/>
            <person name="Mondo S."/>
            <person name="Nolan M."/>
            <person name="Ohm R."/>
            <person name="Pangilinan J."/>
            <person name="Park H.-J."/>
            <person name="Ramirez L."/>
            <person name="Alfaro M."/>
            <person name="Sun H."/>
            <person name="Tritt A."/>
            <person name="Yoshinaga Y."/>
            <person name="Zwiers L.-H."/>
            <person name="Turgeon B."/>
            <person name="Goodwin S."/>
            <person name="Spatafora J."/>
            <person name="Crous P."/>
            <person name="Grigoriev I."/>
        </authorList>
    </citation>
    <scope>NUCLEOTIDE SEQUENCE</scope>
    <source>
        <strain evidence="5">CBS 122368</strain>
    </source>
</reference>
<keyword evidence="4" id="KW-0472">Membrane</keyword>
<evidence type="ECO:0000256" key="4">
    <source>
        <dbReference type="SAM" id="Phobius"/>
    </source>
</evidence>
<dbReference type="InterPro" id="IPR036770">
    <property type="entry name" value="Ankyrin_rpt-contain_sf"/>
</dbReference>
<organism evidence="5 6">
    <name type="scientific">Trematosphaeria pertusa</name>
    <dbReference type="NCBI Taxonomy" id="390896"/>
    <lineage>
        <taxon>Eukaryota</taxon>
        <taxon>Fungi</taxon>
        <taxon>Dikarya</taxon>
        <taxon>Ascomycota</taxon>
        <taxon>Pezizomycotina</taxon>
        <taxon>Dothideomycetes</taxon>
        <taxon>Pleosporomycetidae</taxon>
        <taxon>Pleosporales</taxon>
        <taxon>Massarineae</taxon>
        <taxon>Trematosphaeriaceae</taxon>
        <taxon>Trematosphaeria</taxon>
    </lineage>
</organism>
<dbReference type="PROSITE" id="PS50297">
    <property type="entry name" value="ANK_REP_REGION"/>
    <property type="match status" value="2"/>
</dbReference>
<feature type="repeat" description="ANK" evidence="3">
    <location>
        <begin position="88"/>
        <end position="110"/>
    </location>
</feature>
<name>A0A6A6IFY4_9PLEO</name>
<dbReference type="SUPFAM" id="SSF48403">
    <property type="entry name" value="Ankyrin repeat"/>
    <property type="match status" value="1"/>
</dbReference>
<protein>
    <submittedName>
        <fullName evidence="5">Ankyrin</fullName>
    </submittedName>
</protein>
<keyword evidence="2 3" id="KW-0040">ANK repeat</keyword>
<sequence>MKRRQQVVSTYFNAIKSKNDEFVAMLIESGLVTTETTDKNGRTPLLAAVEAGNVRTVQQLMDFDAHVNAFGVTAGLPVRRYGKPPAKTYRTPLQLAAEKGNLTIVKLLMETYHADDSLIAPDGELALRLAASNGHREIVKYLPVRRGGGLRRWKTKHNKAMQRVKRAGKNIYKFFKFFLWDTPKFFLWSLPKHAIFLPVSRGAKWMYEHQHEIPGIIAGWLKKVWEWIKKVPRDVWDFAKKVPKFVWDVVKKIPSMVKAFFKFVWDGIKSIPKAARLVFLWIWGGIKSISTTIGHVFAQLFSFIHTALSAITSFFRNLTWTDVLNGLQAFLRAIFIDAPRKIWSWLRKFEEMTLKVFESIFGVLGCIVWWLLRGIVELFIYVPKKVGLIFAGIAQSMGSGCKEVLIWINPKRF</sequence>
<dbReference type="GeneID" id="54579171"/>
<feature type="transmembrane region" description="Helical" evidence="4">
    <location>
        <begin position="278"/>
        <end position="298"/>
    </location>
</feature>
<evidence type="ECO:0000313" key="5">
    <source>
        <dbReference type="EMBL" id="KAF2248968.1"/>
    </source>
</evidence>
<keyword evidence="4" id="KW-0812">Transmembrane</keyword>
<keyword evidence="4" id="KW-1133">Transmembrane helix</keyword>
<dbReference type="PANTHER" id="PTHR24198">
    <property type="entry name" value="ANKYRIN REPEAT AND PROTEIN KINASE DOMAIN-CONTAINING PROTEIN"/>
    <property type="match status" value="1"/>
</dbReference>